<reference evidence="1 2" key="1">
    <citation type="submission" date="2022-03" db="EMBL/GenBank/DDBJ databases">
        <title>Complete genome analysis of Roseomonas KG 17.1 : a prolific producer of plant growth promoters.</title>
        <authorList>
            <person name="Saadouli I."/>
            <person name="Najjari A."/>
            <person name="Mosbah A."/>
            <person name="Ouzari H.I."/>
        </authorList>
    </citation>
    <scope>NUCLEOTIDE SEQUENCE [LARGE SCALE GENOMIC DNA]</scope>
    <source>
        <strain evidence="1 2">KG17-1</strain>
    </source>
</reference>
<gene>
    <name evidence="1" type="ORF">MON41_10895</name>
</gene>
<dbReference type="Gene3D" id="3.40.50.150">
    <property type="entry name" value="Vaccinia Virus protein VP39"/>
    <property type="match status" value="1"/>
</dbReference>
<evidence type="ECO:0000313" key="2">
    <source>
        <dbReference type="Proteomes" id="UP001201985"/>
    </source>
</evidence>
<dbReference type="EMBL" id="JALBUU010000004">
    <property type="protein sequence ID" value="MCI0754262.1"/>
    <property type="molecule type" value="Genomic_DNA"/>
</dbReference>
<proteinExistence type="predicted"/>
<evidence type="ECO:0000313" key="1">
    <source>
        <dbReference type="EMBL" id="MCI0754262.1"/>
    </source>
</evidence>
<comment type="caution">
    <text evidence="1">The sequence shown here is derived from an EMBL/GenBank/DDBJ whole genome shotgun (WGS) entry which is preliminary data.</text>
</comment>
<name>A0ABS9W4W2_9PROT</name>
<organism evidence="1 2">
    <name type="scientific">Teichococcus vastitatis</name>
    <dbReference type="NCBI Taxonomy" id="2307076"/>
    <lineage>
        <taxon>Bacteria</taxon>
        <taxon>Pseudomonadati</taxon>
        <taxon>Pseudomonadota</taxon>
        <taxon>Alphaproteobacteria</taxon>
        <taxon>Acetobacterales</taxon>
        <taxon>Roseomonadaceae</taxon>
        <taxon>Roseomonas</taxon>
    </lineage>
</organism>
<dbReference type="Proteomes" id="UP001201985">
    <property type="component" value="Unassembled WGS sequence"/>
</dbReference>
<dbReference type="RefSeq" id="WP_157985679.1">
    <property type="nucleotide sequence ID" value="NZ_JALBUU010000004.1"/>
</dbReference>
<accession>A0ABS9W4W2</accession>
<evidence type="ECO:0008006" key="3">
    <source>
        <dbReference type="Google" id="ProtNLM"/>
    </source>
</evidence>
<keyword evidence="2" id="KW-1185">Reference proteome</keyword>
<sequence>MDALVELAWEPGWAPLFLQRLVSICETLRKQGDVAWADAVAQLRAHPVRRLIHEDPVSALTYVTAGRDPCRLLDLLDHHPAAAPLLQGSSRAGMDLMAAVSELGFFAAQRGIPRYLARIVDTVADQKNGAEILTLSAGYLREAGYVTQEKRIARWVAQDASREALQVLRHDLHARLPLRTLHCGLPHFARRPYQRGAFDLITLASLPEDQPAHRLRELVEASFDALKPGGLLLLGSPAAAPPEAALLEALMRLTPRWRGPEEISGLLAGLPAAKVARRRIVTDGQGRRIYALVSRVG</sequence>
<protein>
    <recommendedName>
        <fullName evidence="3">Methyltransferase domain-containing protein</fullName>
    </recommendedName>
</protein>
<dbReference type="InterPro" id="IPR029063">
    <property type="entry name" value="SAM-dependent_MTases_sf"/>
</dbReference>
<dbReference type="SUPFAM" id="SSF53335">
    <property type="entry name" value="S-adenosyl-L-methionine-dependent methyltransferases"/>
    <property type="match status" value="1"/>
</dbReference>